<evidence type="ECO:0000313" key="3">
    <source>
        <dbReference type="EMBL" id="PKW18894.1"/>
    </source>
</evidence>
<evidence type="ECO:0000259" key="2">
    <source>
        <dbReference type="Pfam" id="PF25583"/>
    </source>
</evidence>
<sequence length="331" mass="36486">MATVRAERLVNLVLCLLSTRQYLTAERIRAIVPGYAGAPTGEAFFRTFERDKAELRDLGIPLETGRNSAFDSADGYRIARRDYELGDIDLEPDEAAAVALAVRLWDSPEFTSAARGALLKLRAAGVDVDERSSAAVEPKVRTSEPAFASLLAAVQAGRVAEFDYRRPSSPDVHRRTVEPWGVVSWRGRWYLVGHDRDRQAPRCFRLSRILGQAKAVGPAGQVQRPPDTDLLRLVAGEQREPPPSTLARVWVAAGRAQGLRRRATVVEQMELGGDAGDVLELDLLFPESAASWLAGYGPDVAVLEPDTLRKTVHEIHLDVVDQERGFDQEGR</sequence>
<protein>
    <submittedName>
        <fullName evidence="3">Transcriptional regulator</fullName>
    </submittedName>
</protein>
<reference evidence="3" key="1">
    <citation type="submission" date="2017-12" db="EMBL/GenBank/DDBJ databases">
        <title>Sequencing the genomes of 1000 Actinobacteria strains.</title>
        <authorList>
            <person name="Klenk H.-P."/>
        </authorList>
    </citation>
    <scope>NUCLEOTIDE SEQUENCE [LARGE SCALE GENOMIC DNA]</scope>
    <source>
        <strain evidence="3">DSM 44228</strain>
    </source>
</reference>
<dbReference type="Pfam" id="PF13280">
    <property type="entry name" value="WYL"/>
    <property type="match status" value="1"/>
</dbReference>
<gene>
    <name evidence="3" type="ORF">A8926_7032</name>
</gene>
<dbReference type="InterPro" id="IPR057727">
    <property type="entry name" value="WCX_dom"/>
</dbReference>
<dbReference type="EMBL" id="PJNB01000001">
    <property type="protein sequence ID" value="PKW18894.1"/>
    <property type="molecule type" value="Genomic_DNA"/>
</dbReference>
<dbReference type="Pfam" id="PF25583">
    <property type="entry name" value="WCX"/>
    <property type="match status" value="1"/>
</dbReference>
<dbReference type="InterPro" id="IPR026881">
    <property type="entry name" value="WYL_dom"/>
</dbReference>
<name>A0A2N3Y7H6_SACSN</name>
<dbReference type="OrthoDB" id="3268930at2"/>
<proteinExistence type="predicted"/>
<keyword evidence="4" id="KW-1185">Reference proteome</keyword>
<dbReference type="AlphaFoldDB" id="A0A2N3Y7H6"/>
<organism evidence="3 4">
    <name type="scientific">Saccharopolyspora spinosa</name>
    <dbReference type="NCBI Taxonomy" id="60894"/>
    <lineage>
        <taxon>Bacteria</taxon>
        <taxon>Bacillati</taxon>
        <taxon>Actinomycetota</taxon>
        <taxon>Actinomycetes</taxon>
        <taxon>Pseudonocardiales</taxon>
        <taxon>Pseudonocardiaceae</taxon>
        <taxon>Saccharopolyspora</taxon>
    </lineage>
</organism>
<dbReference type="InterPro" id="IPR051534">
    <property type="entry name" value="CBASS_pafABC_assoc_protein"/>
</dbReference>
<dbReference type="PANTHER" id="PTHR34580">
    <property type="match status" value="1"/>
</dbReference>
<feature type="domain" description="WCX" evidence="2">
    <location>
        <begin position="246"/>
        <end position="314"/>
    </location>
</feature>
<comment type="caution">
    <text evidence="3">The sequence shown here is derived from an EMBL/GenBank/DDBJ whole genome shotgun (WGS) entry which is preliminary data.</text>
</comment>
<accession>A0A2N3Y7H6</accession>
<feature type="domain" description="WYL" evidence="1">
    <location>
        <begin position="146"/>
        <end position="210"/>
    </location>
</feature>
<evidence type="ECO:0000313" key="4">
    <source>
        <dbReference type="Proteomes" id="UP000233786"/>
    </source>
</evidence>
<dbReference type="PANTHER" id="PTHR34580:SF3">
    <property type="entry name" value="PROTEIN PAFB"/>
    <property type="match status" value="1"/>
</dbReference>
<dbReference type="PROSITE" id="PS52050">
    <property type="entry name" value="WYL"/>
    <property type="match status" value="1"/>
</dbReference>
<evidence type="ECO:0000259" key="1">
    <source>
        <dbReference type="Pfam" id="PF13280"/>
    </source>
</evidence>
<dbReference type="STRING" id="994479.GCA_000194155_05047"/>
<dbReference type="Proteomes" id="UP000233786">
    <property type="component" value="Unassembled WGS sequence"/>
</dbReference>
<dbReference type="RefSeq" id="WP_010310529.1">
    <property type="nucleotide sequence ID" value="NZ_CP061007.1"/>
</dbReference>